<evidence type="ECO:0000256" key="7">
    <source>
        <dbReference type="ARBA" id="ARBA00022946"/>
    </source>
</evidence>
<dbReference type="Proteomes" id="UP000308271">
    <property type="component" value="Unassembled WGS sequence"/>
</dbReference>
<dbReference type="RefSeq" id="WP_139457662.1">
    <property type="nucleotide sequence ID" value="NZ_VDCH01000030.1"/>
</dbReference>
<dbReference type="OrthoDB" id="921763at2"/>
<keyword evidence="6" id="KW-0378">Hydrolase</keyword>
<keyword evidence="5 10" id="KW-0812">Transmembrane</keyword>
<proteinExistence type="inferred from homology"/>
<comment type="cofactor">
    <cofactor evidence="1">
        <name>Zn(2+)</name>
        <dbReference type="ChEBI" id="CHEBI:29105"/>
    </cofactor>
</comment>
<dbReference type="CDD" id="cd06160">
    <property type="entry name" value="S2P-M50_like_2"/>
    <property type="match status" value="1"/>
</dbReference>
<keyword evidence="4 12" id="KW-0645">Protease</keyword>
<evidence type="ECO:0000256" key="9">
    <source>
        <dbReference type="ARBA" id="ARBA00023136"/>
    </source>
</evidence>
<evidence type="ECO:0000256" key="5">
    <source>
        <dbReference type="ARBA" id="ARBA00022692"/>
    </source>
</evidence>
<dbReference type="InterPro" id="IPR044838">
    <property type="entry name" value="EGY1-like"/>
</dbReference>
<dbReference type="GO" id="GO:0016020">
    <property type="term" value="C:membrane"/>
    <property type="evidence" value="ECO:0007669"/>
    <property type="project" value="UniProtKB-SubCell"/>
</dbReference>
<keyword evidence="7" id="KW-0809">Transit peptide</keyword>
<dbReference type="InterPro" id="IPR008915">
    <property type="entry name" value="Peptidase_M50"/>
</dbReference>
<evidence type="ECO:0000256" key="4">
    <source>
        <dbReference type="ARBA" id="ARBA00022670"/>
    </source>
</evidence>
<sequence length="341" mass="37495">MPDFSYEEPKFKTGRNYPLHLLLFVATLCTTTWAGAIWTGVPPATESLAGFAASLRTGLPFSLSLLAFLTVHEFGHFFATVKHRIQATLPYYIPLPPLPFLMSIGTFGAVIRIKEPIRSRRALFDIGVAGPLAGFAVALGLLVYGFLHLPPADSIYAIHPEYRAMGGIPPAPPETLRLGKNLLFILLEKIIAPKGLPPMYELYHYPFLFAGWLGCFVTALNLLPVGQLDGGHVIYAMFGGVGHRKISKLFLAFITILGAPSFIAAILQLIDPAIVIPAPELLIRVSWPGWIIWAFILRRFLGTKHPQAGSDRPLSKRRMIAGWVCIAIFVLTFTPVPFAII</sequence>
<dbReference type="AlphaFoldDB" id="A0A5C4S2W3"/>
<dbReference type="PANTHER" id="PTHR31412">
    <property type="entry name" value="ZINC METALLOPROTEASE EGY1"/>
    <property type="match status" value="1"/>
</dbReference>
<feature type="transmembrane region" description="Helical" evidence="10">
    <location>
        <begin position="123"/>
        <end position="147"/>
    </location>
</feature>
<evidence type="ECO:0000256" key="8">
    <source>
        <dbReference type="ARBA" id="ARBA00022989"/>
    </source>
</evidence>
<dbReference type="EMBL" id="VDCH01000030">
    <property type="protein sequence ID" value="TNJ37479.1"/>
    <property type="molecule type" value="Genomic_DNA"/>
</dbReference>
<keyword evidence="9 10" id="KW-0472">Membrane</keyword>
<dbReference type="GO" id="GO:0006508">
    <property type="term" value="P:proteolysis"/>
    <property type="evidence" value="ECO:0007669"/>
    <property type="project" value="UniProtKB-KW"/>
</dbReference>
<organism evidence="12 13">
    <name type="scientific">Chlorobaculum thiosulfatiphilum</name>
    <name type="common">Chlorobium limicola f.sp. thiosulfatophilum</name>
    <dbReference type="NCBI Taxonomy" id="115852"/>
    <lineage>
        <taxon>Bacteria</taxon>
        <taxon>Pseudomonadati</taxon>
        <taxon>Chlorobiota</taxon>
        <taxon>Chlorobiia</taxon>
        <taxon>Chlorobiales</taxon>
        <taxon>Chlorobiaceae</taxon>
        <taxon>Chlorobaculum</taxon>
    </lineage>
</organism>
<dbReference type="PANTHER" id="PTHR31412:SF0">
    <property type="entry name" value="ZINC METALLOPROTEASE EGY1, CHLOROPLASTIC-RELATED"/>
    <property type="match status" value="1"/>
</dbReference>
<dbReference type="Pfam" id="PF02163">
    <property type="entry name" value="Peptidase_M50"/>
    <property type="match status" value="1"/>
</dbReference>
<accession>A0A5C4S2W3</accession>
<feature type="transmembrane region" description="Helical" evidence="10">
    <location>
        <begin position="282"/>
        <end position="300"/>
    </location>
</feature>
<reference evidence="12 13" key="1">
    <citation type="submission" date="2019-05" db="EMBL/GenBank/DDBJ databases">
        <title>Draft Whole-Genome sequence of the green sulfur bacterium Chlorobaculum thiosulfatiphilum DSM 249.</title>
        <authorList>
            <person name="Meyer T.E."/>
            <person name="Kyndt J.A."/>
        </authorList>
    </citation>
    <scope>NUCLEOTIDE SEQUENCE [LARGE SCALE GENOMIC DNA]</scope>
    <source>
        <strain evidence="12 13">DSM 249</strain>
    </source>
</reference>
<evidence type="ECO:0000256" key="2">
    <source>
        <dbReference type="ARBA" id="ARBA00004141"/>
    </source>
</evidence>
<protein>
    <submittedName>
        <fullName evidence="12">Site-2 protease family protein</fullName>
    </submittedName>
</protein>
<feature type="transmembrane region" description="Helical" evidence="10">
    <location>
        <begin position="249"/>
        <end position="270"/>
    </location>
</feature>
<evidence type="ECO:0000313" key="12">
    <source>
        <dbReference type="EMBL" id="TNJ37479.1"/>
    </source>
</evidence>
<keyword evidence="13" id="KW-1185">Reference proteome</keyword>
<comment type="similarity">
    <text evidence="3">Belongs to the peptidase M50B family.</text>
</comment>
<name>A0A5C4S2W3_CHLTI</name>
<evidence type="ECO:0000256" key="3">
    <source>
        <dbReference type="ARBA" id="ARBA00007931"/>
    </source>
</evidence>
<dbReference type="GO" id="GO:0008233">
    <property type="term" value="F:peptidase activity"/>
    <property type="evidence" value="ECO:0007669"/>
    <property type="project" value="UniProtKB-KW"/>
</dbReference>
<feature type="transmembrane region" description="Helical" evidence="10">
    <location>
        <begin position="320"/>
        <end position="340"/>
    </location>
</feature>
<feature type="transmembrane region" description="Helical" evidence="10">
    <location>
        <begin position="203"/>
        <end position="228"/>
    </location>
</feature>
<evidence type="ECO:0000259" key="11">
    <source>
        <dbReference type="Pfam" id="PF02163"/>
    </source>
</evidence>
<evidence type="ECO:0000256" key="10">
    <source>
        <dbReference type="SAM" id="Phobius"/>
    </source>
</evidence>
<feature type="transmembrane region" description="Helical" evidence="10">
    <location>
        <begin position="20"/>
        <end position="41"/>
    </location>
</feature>
<feature type="transmembrane region" description="Helical" evidence="10">
    <location>
        <begin position="91"/>
        <end position="111"/>
    </location>
</feature>
<feature type="domain" description="Peptidase M50" evidence="11">
    <location>
        <begin position="61"/>
        <end position="255"/>
    </location>
</feature>
<evidence type="ECO:0000313" key="13">
    <source>
        <dbReference type="Proteomes" id="UP000308271"/>
    </source>
</evidence>
<comment type="caution">
    <text evidence="12">The sequence shown here is derived from an EMBL/GenBank/DDBJ whole genome shotgun (WGS) entry which is preliminary data.</text>
</comment>
<evidence type="ECO:0000256" key="1">
    <source>
        <dbReference type="ARBA" id="ARBA00001947"/>
    </source>
</evidence>
<keyword evidence="8 10" id="KW-1133">Transmembrane helix</keyword>
<feature type="transmembrane region" description="Helical" evidence="10">
    <location>
        <begin position="48"/>
        <end position="71"/>
    </location>
</feature>
<evidence type="ECO:0000256" key="6">
    <source>
        <dbReference type="ARBA" id="ARBA00022801"/>
    </source>
</evidence>
<gene>
    <name evidence="12" type="ORF">FGF66_10860</name>
</gene>
<comment type="subcellular location">
    <subcellularLocation>
        <location evidence="2">Membrane</location>
        <topology evidence="2">Multi-pass membrane protein</topology>
    </subcellularLocation>
</comment>